<comment type="subcellular location">
    <subcellularLocation>
        <location evidence="2">Cytoplasm</location>
    </subcellularLocation>
</comment>
<feature type="short sequence motif" description="Gly-cisPro motif, important for rejection of L-amino acids" evidence="2">
    <location>
        <begin position="137"/>
        <end position="138"/>
    </location>
</feature>
<keyword evidence="2" id="KW-0820">tRNA-binding</keyword>
<dbReference type="OrthoDB" id="9801395at2"/>
<dbReference type="KEGG" id="plen:EIM92_10610"/>
<gene>
    <name evidence="2" type="primary">dtd</name>
    <name evidence="3" type="ORF">EIM92_10610</name>
</gene>
<keyword evidence="2" id="KW-0963">Cytoplasm</keyword>
<dbReference type="EC" id="3.1.1.96" evidence="2"/>
<dbReference type="Gene3D" id="3.50.80.10">
    <property type="entry name" value="D-tyrosyl-tRNA(Tyr) deacylase"/>
    <property type="match status" value="1"/>
</dbReference>
<keyword evidence="4" id="KW-1185">Reference proteome</keyword>
<dbReference type="PANTHER" id="PTHR10472:SF5">
    <property type="entry name" value="D-AMINOACYL-TRNA DEACYLASE 1"/>
    <property type="match status" value="1"/>
</dbReference>
<dbReference type="RefSeq" id="WP_125082603.1">
    <property type="nucleotide sequence ID" value="NZ_CP034248.1"/>
</dbReference>
<dbReference type="HAMAP" id="MF_00518">
    <property type="entry name" value="Deacylase_Dtd"/>
    <property type="match status" value="1"/>
</dbReference>
<comment type="function">
    <text evidence="2">An aminoacyl-tRNA editing enzyme that deacylates mischarged D-aminoacyl-tRNAs. Also deacylates mischarged glycyl-tRNA(Ala), protecting cells against glycine mischarging by AlaRS. Acts via tRNA-based rather than protein-based catalysis; rejects L-amino acids rather than detecting D-amino acids in the active site. By recycling D-aminoacyl-tRNA to D-amino acids and free tRNA molecules, this enzyme counteracts the toxicity associated with the formation of D-aminoacyl-tRNA entities in vivo and helps enforce protein L-homochirality.</text>
</comment>
<comment type="catalytic activity">
    <reaction evidence="2">
        <text>glycyl-tRNA(Ala) + H2O = tRNA(Ala) + glycine + H(+)</text>
        <dbReference type="Rhea" id="RHEA:53744"/>
        <dbReference type="Rhea" id="RHEA-COMP:9657"/>
        <dbReference type="Rhea" id="RHEA-COMP:13640"/>
        <dbReference type="ChEBI" id="CHEBI:15377"/>
        <dbReference type="ChEBI" id="CHEBI:15378"/>
        <dbReference type="ChEBI" id="CHEBI:57305"/>
        <dbReference type="ChEBI" id="CHEBI:78442"/>
        <dbReference type="ChEBI" id="CHEBI:78522"/>
    </reaction>
</comment>
<dbReference type="GO" id="GO:0051500">
    <property type="term" value="F:D-tyrosyl-tRNA(Tyr) deacylase activity"/>
    <property type="evidence" value="ECO:0007669"/>
    <property type="project" value="TreeGrafter"/>
</dbReference>
<dbReference type="EC" id="3.1.1.-" evidence="2"/>
<evidence type="ECO:0000313" key="3">
    <source>
        <dbReference type="EMBL" id="AZK46547.1"/>
    </source>
</evidence>
<dbReference type="GO" id="GO:0005737">
    <property type="term" value="C:cytoplasm"/>
    <property type="evidence" value="ECO:0007669"/>
    <property type="project" value="UniProtKB-SubCell"/>
</dbReference>
<dbReference type="InterPro" id="IPR023509">
    <property type="entry name" value="DTD-like_sf"/>
</dbReference>
<name>A0A3S8RUX9_9BACL</name>
<dbReference type="NCBIfam" id="TIGR00256">
    <property type="entry name" value="D-aminoacyl-tRNA deacylase"/>
    <property type="match status" value="1"/>
</dbReference>
<dbReference type="FunFam" id="3.50.80.10:FF:000001">
    <property type="entry name" value="D-aminoacyl-tRNA deacylase"/>
    <property type="match status" value="1"/>
</dbReference>
<accession>A0A3S8RUX9</accession>
<dbReference type="AlphaFoldDB" id="A0A3S8RUX9"/>
<proteinExistence type="inferred from homology"/>
<comment type="subunit">
    <text evidence="2">Homodimer.</text>
</comment>
<dbReference type="CDD" id="cd00563">
    <property type="entry name" value="Dtyr_deacylase"/>
    <property type="match status" value="1"/>
</dbReference>
<evidence type="ECO:0000313" key="4">
    <source>
        <dbReference type="Proteomes" id="UP000273145"/>
    </source>
</evidence>
<comment type="catalytic activity">
    <reaction evidence="2">
        <text>a D-aminoacyl-tRNA + H2O = a tRNA + a D-alpha-amino acid + H(+)</text>
        <dbReference type="Rhea" id="RHEA:13953"/>
        <dbReference type="Rhea" id="RHEA-COMP:10123"/>
        <dbReference type="Rhea" id="RHEA-COMP:10124"/>
        <dbReference type="ChEBI" id="CHEBI:15377"/>
        <dbReference type="ChEBI" id="CHEBI:15378"/>
        <dbReference type="ChEBI" id="CHEBI:59871"/>
        <dbReference type="ChEBI" id="CHEBI:78442"/>
        <dbReference type="ChEBI" id="CHEBI:79333"/>
        <dbReference type="EC" id="3.1.1.96"/>
    </reaction>
</comment>
<dbReference type="Proteomes" id="UP000273145">
    <property type="component" value="Chromosome"/>
</dbReference>
<protein>
    <recommendedName>
        <fullName evidence="2">D-aminoacyl-tRNA deacylase</fullName>
        <shortName evidence="2">DTD</shortName>
        <ecNumber evidence="2">3.1.1.96</ecNumber>
    </recommendedName>
    <alternativeName>
        <fullName evidence="2">Gly-tRNA(Ala) deacylase</fullName>
        <ecNumber evidence="2">3.1.1.-</ecNumber>
    </alternativeName>
</protein>
<reference evidence="3 4" key="1">
    <citation type="submission" date="2018-11" db="EMBL/GenBank/DDBJ databases">
        <title>Genome sequencing of Paenibacillus lentus DSM25539(T).</title>
        <authorList>
            <person name="Kook J.-K."/>
            <person name="Park S.-N."/>
            <person name="Lim Y.K."/>
        </authorList>
    </citation>
    <scope>NUCLEOTIDE SEQUENCE [LARGE SCALE GENOMIC DNA]</scope>
    <source>
        <strain evidence="3 4">DSM 25539</strain>
    </source>
</reference>
<dbReference type="SUPFAM" id="SSF69500">
    <property type="entry name" value="DTD-like"/>
    <property type="match status" value="1"/>
</dbReference>
<dbReference type="GO" id="GO:0019478">
    <property type="term" value="P:D-amino acid catabolic process"/>
    <property type="evidence" value="ECO:0007669"/>
    <property type="project" value="UniProtKB-UniRule"/>
</dbReference>
<evidence type="ECO:0000256" key="1">
    <source>
        <dbReference type="ARBA" id="ARBA00009673"/>
    </source>
</evidence>
<dbReference type="InterPro" id="IPR003732">
    <property type="entry name" value="Daa-tRNA_deacyls_DTD"/>
</dbReference>
<evidence type="ECO:0000256" key="2">
    <source>
        <dbReference type="HAMAP-Rule" id="MF_00518"/>
    </source>
</evidence>
<dbReference type="GO" id="GO:0106026">
    <property type="term" value="F:Gly-tRNA(Ala) deacylase activity"/>
    <property type="evidence" value="ECO:0007669"/>
    <property type="project" value="UniProtKB-UniRule"/>
</dbReference>
<dbReference type="EMBL" id="CP034248">
    <property type="protein sequence ID" value="AZK46547.1"/>
    <property type="molecule type" value="Genomic_DNA"/>
</dbReference>
<dbReference type="GO" id="GO:0000049">
    <property type="term" value="F:tRNA binding"/>
    <property type="evidence" value="ECO:0007669"/>
    <property type="project" value="UniProtKB-UniRule"/>
</dbReference>
<organism evidence="3 4">
    <name type="scientific">Paenibacillus lentus</name>
    <dbReference type="NCBI Taxonomy" id="1338368"/>
    <lineage>
        <taxon>Bacteria</taxon>
        <taxon>Bacillati</taxon>
        <taxon>Bacillota</taxon>
        <taxon>Bacilli</taxon>
        <taxon>Bacillales</taxon>
        <taxon>Paenibacillaceae</taxon>
        <taxon>Paenibacillus</taxon>
    </lineage>
</organism>
<comment type="similarity">
    <text evidence="1 2">Belongs to the DTD family.</text>
</comment>
<dbReference type="Pfam" id="PF02580">
    <property type="entry name" value="Tyr_Deacylase"/>
    <property type="match status" value="1"/>
</dbReference>
<comment type="domain">
    <text evidence="2">A Gly-cisPro motif from one monomer fits into the active site of the other monomer to allow specific chiral rejection of L-amino acids.</text>
</comment>
<keyword evidence="2" id="KW-0694">RNA-binding</keyword>
<dbReference type="GO" id="GO:0043908">
    <property type="term" value="F:Ser(Gly)-tRNA(Ala) hydrolase activity"/>
    <property type="evidence" value="ECO:0007669"/>
    <property type="project" value="UniProtKB-UniRule"/>
</dbReference>
<keyword evidence="2 3" id="KW-0378">Hydrolase</keyword>
<sequence>MRVVVQRCKEAKVTVGDSVIGQIGPGLMLLVGITHEDTEKEAAYLADKIAGLRIFEDDEGKMNRSVADIGGAILSVSQFTLYGDCRKGKRPSFIAAARPDVAEPLYERFNQLLRDKGLVVETGKFGADMDVQLTNWGPVTLMLESHQSSMAETL</sequence>
<dbReference type="PANTHER" id="PTHR10472">
    <property type="entry name" value="D-TYROSYL-TRNA TYR DEACYLASE"/>
    <property type="match status" value="1"/>
</dbReference>